<reference evidence="2 3" key="1">
    <citation type="journal article" date="2019" name="Int. J. Syst. Evol. Microbiol.">
        <title>The Global Catalogue of Microorganisms (GCM) 10K type strain sequencing project: providing services to taxonomists for standard genome sequencing and annotation.</title>
        <authorList>
            <consortium name="The Broad Institute Genomics Platform"/>
            <consortium name="The Broad Institute Genome Sequencing Center for Infectious Disease"/>
            <person name="Wu L."/>
            <person name="Ma J."/>
        </authorList>
    </citation>
    <scope>NUCLEOTIDE SEQUENCE [LARGE SCALE GENOMIC DNA]</scope>
    <source>
        <strain evidence="2 3">JCM 11136</strain>
    </source>
</reference>
<keyword evidence="1" id="KW-0812">Transmembrane</keyword>
<dbReference type="RefSeq" id="WP_343952677.1">
    <property type="nucleotide sequence ID" value="NZ_BAAAHQ010000027.1"/>
</dbReference>
<protein>
    <submittedName>
        <fullName evidence="2">Uncharacterized protein</fullName>
    </submittedName>
</protein>
<keyword evidence="1" id="KW-1133">Transmembrane helix</keyword>
<comment type="caution">
    <text evidence="2">The sequence shown here is derived from an EMBL/GenBank/DDBJ whole genome shotgun (WGS) entry which is preliminary data.</text>
</comment>
<dbReference type="Proteomes" id="UP001501578">
    <property type="component" value="Unassembled WGS sequence"/>
</dbReference>
<keyword evidence="1" id="KW-0472">Membrane</keyword>
<name>A0ABN1QCN2_9ACTN</name>
<evidence type="ECO:0000256" key="1">
    <source>
        <dbReference type="SAM" id="Phobius"/>
    </source>
</evidence>
<accession>A0ABN1QCN2</accession>
<sequence>MNDLVGMVKLTVGRVVGFAAYGRVVACSGLRVAGRRRSRLESAGVIGPARDWWVWRH</sequence>
<evidence type="ECO:0000313" key="2">
    <source>
        <dbReference type="EMBL" id="GAA0940805.1"/>
    </source>
</evidence>
<gene>
    <name evidence="2" type="ORF">GCM10009560_52370</name>
</gene>
<organism evidence="2 3">
    <name type="scientific">Nonomuraea longicatena</name>
    <dbReference type="NCBI Taxonomy" id="83682"/>
    <lineage>
        <taxon>Bacteria</taxon>
        <taxon>Bacillati</taxon>
        <taxon>Actinomycetota</taxon>
        <taxon>Actinomycetes</taxon>
        <taxon>Streptosporangiales</taxon>
        <taxon>Streptosporangiaceae</taxon>
        <taxon>Nonomuraea</taxon>
    </lineage>
</organism>
<dbReference type="EMBL" id="BAAAHQ010000027">
    <property type="protein sequence ID" value="GAA0940805.1"/>
    <property type="molecule type" value="Genomic_DNA"/>
</dbReference>
<keyword evidence="3" id="KW-1185">Reference proteome</keyword>
<evidence type="ECO:0000313" key="3">
    <source>
        <dbReference type="Proteomes" id="UP001501578"/>
    </source>
</evidence>
<proteinExistence type="predicted"/>
<feature type="transmembrane region" description="Helical" evidence="1">
    <location>
        <begin position="12"/>
        <end position="33"/>
    </location>
</feature>